<evidence type="ECO:0000313" key="3">
    <source>
        <dbReference type="Proteomes" id="UP000298138"/>
    </source>
</evidence>
<accession>A0A4S2MR29</accession>
<protein>
    <submittedName>
        <fullName evidence="2">Uncharacterized protein</fullName>
    </submittedName>
</protein>
<feature type="compositionally biased region" description="Basic and acidic residues" evidence="1">
    <location>
        <begin position="84"/>
        <end position="93"/>
    </location>
</feature>
<evidence type="ECO:0000313" key="2">
    <source>
        <dbReference type="EMBL" id="TGZ78039.1"/>
    </source>
</evidence>
<feature type="compositionally biased region" description="Basic residues" evidence="1">
    <location>
        <begin position="400"/>
        <end position="437"/>
    </location>
</feature>
<gene>
    <name evidence="2" type="ORF">EX30DRAFT_351386</name>
</gene>
<feature type="region of interest" description="Disordered" evidence="1">
    <location>
        <begin position="84"/>
        <end position="105"/>
    </location>
</feature>
<organism evidence="2 3">
    <name type="scientific">Ascodesmis nigricans</name>
    <dbReference type="NCBI Taxonomy" id="341454"/>
    <lineage>
        <taxon>Eukaryota</taxon>
        <taxon>Fungi</taxon>
        <taxon>Dikarya</taxon>
        <taxon>Ascomycota</taxon>
        <taxon>Pezizomycotina</taxon>
        <taxon>Pezizomycetes</taxon>
        <taxon>Pezizales</taxon>
        <taxon>Ascodesmidaceae</taxon>
        <taxon>Ascodesmis</taxon>
    </lineage>
</organism>
<feature type="region of interest" description="Disordered" evidence="1">
    <location>
        <begin position="243"/>
        <end position="281"/>
    </location>
</feature>
<dbReference type="Proteomes" id="UP000298138">
    <property type="component" value="Unassembled WGS sequence"/>
</dbReference>
<dbReference type="STRING" id="341454.A0A4S2MR29"/>
<name>A0A4S2MR29_9PEZI</name>
<dbReference type="AlphaFoldDB" id="A0A4S2MR29"/>
<feature type="region of interest" description="Disordered" evidence="1">
    <location>
        <begin position="399"/>
        <end position="443"/>
    </location>
</feature>
<keyword evidence="3" id="KW-1185">Reference proteome</keyword>
<dbReference type="InParanoid" id="A0A4S2MR29"/>
<sequence length="443" mass="47443">MVDFHVFESFLSLGLFGTVLGAGVALNQWWMCALAVIGSAVMDVRTAWKGKPAENKIPNNTPALSSIKTEDRHISEPFVAPEPLGRELCRSSPEHTTSTSSHNINPAVPALAEEPLAIFNSTPKHSTQSLTTVGAITNTTDEAAFDTTLELGHSHQEHHSQTQPEDTRNISEMESIDLAAALGFSTPQASPVRRPFSSLNRNGSTASLHSLLERPRSSFFASPSPFGSESVDDIVSMEFLEDTSRTAKSAPTPARTPAPSTPQRGISRASTAPATFPSVPRTPNFRDELAAFSARAAAIPTIDDVLSVYEASIAPSHLDKNDADLDREGFTSGDDDSQHDDDGVFTSDDEDDSSVFGSPAATSVDGGDVDPFDSLDSKANSITMSTAAKTATVVAAAAIIRRKQRPPPPKKKKMGKNNGHKRVPKKHRLSAAGKRKFVSTPFW</sequence>
<proteinExistence type="predicted"/>
<feature type="region of interest" description="Disordered" evidence="1">
    <location>
        <begin position="319"/>
        <end position="369"/>
    </location>
</feature>
<reference evidence="2 3" key="1">
    <citation type="submission" date="2019-04" db="EMBL/GenBank/DDBJ databases">
        <title>Comparative genomics and transcriptomics to analyze fruiting body development in filamentous ascomycetes.</title>
        <authorList>
            <consortium name="DOE Joint Genome Institute"/>
            <person name="Lutkenhaus R."/>
            <person name="Traeger S."/>
            <person name="Breuer J."/>
            <person name="Kuo A."/>
            <person name="Lipzen A."/>
            <person name="Pangilinan J."/>
            <person name="Dilworth D."/>
            <person name="Sandor L."/>
            <person name="Poggeler S."/>
            <person name="Barry K."/>
            <person name="Grigoriev I.V."/>
            <person name="Nowrousian M."/>
        </authorList>
    </citation>
    <scope>NUCLEOTIDE SEQUENCE [LARGE SCALE GENOMIC DNA]</scope>
    <source>
        <strain evidence="2 3">CBS 389.68</strain>
    </source>
</reference>
<evidence type="ECO:0000256" key="1">
    <source>
        <dbReference type="SAM" id="MobiDB-lite"/>
    </source>
</evidence>
<dbReference type="OrthoDB" id="5367124at2759"/>
<dbReference type="EMBL" id="ML220146">
    <property type="protein sequence ID" value="TGZ78039.1"/>
    <property type="molecule type" value="Genomic_DNA"/>
</dbReference>
<feature type="compositionally biased region" description="Low complexity" evidence="1">
    <location>
        <begin position="96"/>
        <end position="105"/>
    </location>
</feature>
<feature type="compositionally biased region" description="Basic and acidic residues" evidence="1">
    <location>
        <begin position="319"/>
        <end position="329"/>
    </location>
</feature>